<reference evidence="5 6" key="1">
    <citation type="submission" date="2023-08" db="EMBL/GenBank/DDBJ databases">
        <title>Black Yeasts Isolated from many extreme environments.</title>
        <authorList>
            <person name="Coleine C."/>
            <person name="Stajich J.E."/>
            <person name="Selbmann L."/>
        </authorList>
    </citation>
    <scope>NUCLEOTIDE SEQUENCE [LARGE SCALE GENOMIC DNA]</scope>
    <source>
        <strain evidence="5 6">CCFEE 5935</strain>
    </source>
</reference>
<feature type="domain" description="Rad26-like C-terminal" evidence="3">
    <location>
        <begin position="727"/>
        <end position="789"/>
    </location>
</feature>
<evidence type="ECO:0000313" key="5">
    <source>
        <dbReference type="EMBL" id="KAK5175479.1"/>
    </source>
</evidence>
<feature type="compositionally biased region" description="Polar residues" evidence="1">
    <location>
        <begin position="44"/>
        <end position="60"/>
    </location>
</feature>
<feature type="compositionally biased region" description="Basic and acidic residues" evidence="1">
    <location>
        <begin position="239"/>
        <end position="282"/>
    </location>
</feature>
<dbReference type="Proteomes" id="UP001337655">
    <property type="component" value="Unassembled WGS sequence"/>
</dbReference>
<feature type="compositionally biased region" description="Basic and acidic residues" evidence="1">
    <location>
        <begin position="324"/>
        <end position="333"/>
    </location>
</feature>
<proteinExistence type="predicted"/>
<dbReference type="InterPro" id="IPR048379">
    <property type="entry name" value="Rad26-like_C"/>
</dbReference>
<dbReference type="GeneID" id="89921968"/>
<sequence length="818" mass="90947">MDDDDFDDDGLDAIPDNALQQLEQIAFTSTQGARPNSPKAPQRNGIQTYGATGLSRNGNFHKNGWRPPQPRRPVQQPVRSQPPASAPDPPSSDYGFDDEDVIDLDESFTHVDMQSTALPTRARTATPAPVPERHSRYDSKPPLDPETEAAFAAADAELGAPQPGPWTHAPHLQPKPDDGADVCGLQARIAELEGERERLRASEEAAQRAVQAKLGEIAIVRSNQEKATKEYERRISVMQKLHSDESAKHKANLEANRKEREKMETDNRFLQHDLAQESERAKRLTGPGKTRTAPAAAGTPRKASRSALGDGFADDEVHVISPSKSKDRSRDQTPKVGAKRKRPAQDSPVAPLSFTQPPRRESTEQQPTVVEVKVDESRARYAFMQRTLNHRPYEGHQRSVEALSRHALPSNGKESLSSMLLASLTAPATLSEENLPLKLSRIMLRLWRRCLEEEYYKAIYLLLDMIRFALRGELADTKCQLIEEAMPICVRTLNLMTDAVFQASTYPAFTSSAEYAHTQSNIAPYIDVDELLEFLQEMCDAATLSADNTQLFWRTVDFKSMLLVLNRAQPLSQITTALHILKASCLPGSFGCIADPHGEEGAQKQVQQEKSTIERLTSMLFEVPQAPSDEPAYTDREILTYRLEVLAVLKGLCQYDHGGLQLAQYRTAIGRLIRFLDAQVCRLYTTQPTIGLPVQNKDPPVHTLVAQTINATVRLIYHLLRAHSEVINLQQKLAVFKGGWHKFLISMTRIAFSDRLVFEEGLDEESVEAAHQILDGVLSPEEGEAVVRAVETPRGTKGSLTEKDTSSESDDAMEEEPG</sequence>
<feature type="compositionally biased region" description="Acidic residues" evidence="1">
    <location>
        <begin position="807"/>
        <end position="818"/>
    </location>
</feature>
<dbReference type="EMBL" id="JAVRRT010000001">
    <property type="protein sequence ID" value="KAK5175479.1"/>
    <property type="molecule type" value="Genomic_DNA"/>
</dbReference>
<feature type="region of interest" description="Disordered" evidence="1">
    <location>
        <begin position="239"/>
        <end position="369"/>
    </location>
</feature>
<evidence type="ECO:0000259" key="3">
    <source>
        <dbReference type="Pfam" id="PF21046"/>
    </source>
</evidence>
<name>A0AAV9PR46_9PEZI</name>
<feature type="compositionally biased region" description="Acidic residues" evidence="1">
    <location>
        <begin position="95"/>
        <end position="106"/>
    </location>
</feature>
<dbReference type="InterPro" id="IPR022093">
    <property type="entry name" value="Rad26-like_helical"/>
</dbReference>
<feature type="compositionally biased region" description="Low complexity" evidence="1">
    <location>
        <begin position="72"/>
        <end position="83"/>
    </location>
</feature>
<feature type="compositionally biased region" description="Basic and acidic residues" evidence="1">
    <location>
        <begin position="131"/>
        <end position="143"/>
    </location>
</feature>
<organism evidence="5 6">
    <name type="scientific">Saxophila tyrrhenica</name>
    <dbReference type="NCBI Taxonomy" id="1690608"/>
    <lineage>
        <taxon>Eukaryota</taxon>
        <taxon>Fungi</taxon>
        <taxon>Dikarya</taxon>
        <taxon>Ascomycota</taxon>
        <taxon>Pezizomycotina</taxon>
        <taxon>Dothideomycetes</taxon>
        <taxon>Dothideomycetidae</taxon>
        <taxon>Mycosphaerellales</taxon>
        <taxon>Extremaceae</taxon>
        <taxon>Saxophila</taxon>
    </lineage>
</organism>
<feature type="compositionally biased region" description="Low complexity" evidence="1">
    <location>
        <begin position="116"/>
        <end position="127"/>
    </location>
</feature>
<feature type="region of interest" description="Disordered" evidence="1">
    <location>
        <begin position="26"/>
        <end position="181"/>
    </location>
</feature>
<protein>
    <submittedName>
        <fullName evidence="5">Uncharacterized protein</fullName>
    </submittedName>
</protein>
<feature type="domain" description="Rad26-like N-terminal" evidence="4">
    <location>
        <begin position="383"/>
        <end position="428"/>
    </location>
</feature>
<evidence type="ECO:0000256" key="1">
    <source>
        <dbReference type="SAM" id="MobiDB-lite"/>
    </source>
</evidence>
<evidence type="ECO:0000313" key="6">
    <source>
        <dbReference type="Proteomes" id="UP001337655"/>
    </source>
</evidence>
<feature type="region of interest" description="Disordered" evidence="1">
    <location>
        <begin position="788"/>
        <end position="818"/>
    </location>
</feature>
<accession>A0AAV9PR46</accession>
<keyword evidence="6" id="KW-1185">Reference proteome</keyword>
<dbReference type="InterPro" id="IPR048380">
    <property type="entry name" value="Rad26-like_N"/>
</dbReference>
<gene>
    <name evidence="5" type="ORF">LTR77_000618</name>
</gene>
<dbReference type="Pfam" id="PF12331">
    <property type="entry name" value="Rad26-like_helical_rpts"/>
    <property type="match status" value="1"/>
</dbReference>
<evidence type="ECO:0000259" key="4">
    <source>
        <dbReference type="Pfam" id="PF21048"/>
    </source>
</evidence>
<dbReference type="RefSeq" id="XP_064664117.1">
    <property type="nucleotide sequence ID" value="XM_064797883.1"/>
</dbReference>
<dbReference type="AlphaFoldDB" id="A0AAV9PR46"/>
<feature type="compositionally biased region" description="Low complexity" evidence="1">
    <location>
        <begin position="285"/>
        <end position="301"/>
    </location>
</feature>
<feature type="compositionally biased region" description="Low complexity" evidence="1">
    <location>
        <begin position="148"/>
        <end position="160"/>
    </location>
</feature>
<dbReference type="Pfam" id="PF21048">
    <property type="entry name" value="Rad26-like_N"/>
    <property type="match status" value="1"/>
</dbReference>
<evidence type="ECO:0000259" key="2">
    <source>
        <dbReference type="Pfam" id="PF12331"/>
    </source>
</evidence>
<comment type="caution">
    <text evidence="5">The sequence shown here is derived from an EMBL/GenBank/DDBJ whole genome shotgun (WGS) entry which is preliminary data.</text>
</comment>
<feature type="domain" description="Rad26-like helical repeats" evidence="2">
    <location>
        <begin position="488"/>
        <end position="720"/>
    </location>
</feature>
<dbReference type="Pfam" id="PF21046">
    <property type="entry name" value="Rad26-like_C"/>
    <property type="match status" value="1"/>
</dbReference>